<dbReference type="KEGG" id="vg:64764087"/>
<name>A0A346N8U4_9CAUD</name>
<dbReference type="EMBL" id="MH697579">
    <property type="protein sequence ID" value="AXQ51729.1"/>
    <property type="molecule type" value="Genomic_DNA"/>
</dbReference>
<evidence type="ECO:0000313" key="2">
    <source>
        <dbReference type="Proteomes" id="UP000263185"/>
    </source>
</evidence>
<accession>A0A346N8U4</accession>
<protein>
    <recommendedName>
        <fullName evidence="3">Tail tube protein</fullName>
    </recommendedName>
</protein>
<dbReference type="RefSeq" id="YP_010057301.1">
    <property type="nucleotide sequence ID" value="NC_054716.1"/>
</dbReference>
<reference evidence="1 2" key="1">
    <citation type="submission" date="2018-07" db="EMBL/GenBank/DDBJ databases">
        <authorList>
            <person name="Fast K.M."/>
            <person name="Castleberry S."/>
            <person name="Jones I.K."/>
            <person name="Larrimore J.D."/>
            <person name="Long C.A."/>
            <person name="Pritchett N.C."/>
            <person name="Keener T."/>
            <person name="Sandel M.W."/>
            <person name="Bollivar D.W."/>
            <person name="Garlena R.A."/>
            <person name="Russell D.A."/>
            <person name="Pope W.H."/>
            <person name="Jacobs-Sera D."/>
            <person name="Hatfull G.F."/>
        </authorList>
    </citation>
    <scope>NUCLEOTIDE SEQUENCE [LARGE SCALE GENOMIC DNA]</scope>
</reference>
<gene>
    <name evidence="1" type="primary">120</name>
    <name evidence="1" type="ORF">SEA_CANE17_120</name>
</gene>
<organism evidence="1 2">
    <name type="scientific">Mycobacterium phage Cane17</name>
    <dbReference type="NCBI Taxonomy" id="2301548"/>
    <lineage>
        <taxon>Viruses</taxon>
        <taxon>Duplodnaviria</taxon>
        <taxon>Heunggongvirae</taxon>
        <taxon>Uroviricota</taxon>
        <taxon>Caudoviricetes</taxon>
        <taxon>Ceeclamvirinae</taxon>
        <taxon>Bixzunavirus</taxon>
        <taxon>Bixzunavirus cane17</taxon>
    </lineage>
</organism>
<dbReference type="Proteomes" id="UP000263185">
    <property type="component" value="Segment"/>
</dbReference>
<evidence type="ECO:0008006" key="3">
    <source>
        <dbReference type="Google" id="ProtNLM"/>
    </source>
</evidence>
<sequence>MESKTRIGGSGFTTMTFRGTRLAYLQTLQDTPPQPVAGAQVVQSIDDETPSEIVTAMAVGAGTLRLTFYEVWNEPVWSRLPGLEGTNNLLEVLKRQVALGEVTCRKLIKSPSGITRARVYHGCVLTDIDEGEQINIGTMTLPKTITMQYIKTTTV</sequence>
<keyword evidence="2" id="KW-1185">Reference proteome</keyword>
<evidence type="ECO:0000313" key="1">
    <source>
        <dbReference type="EMBL" id="AXQ51729.1"/>
    </source>
</evidence>
<proteinExistence type="predicted"/>
<dbReference type="GeneID" id="64764087"/>